<sequence>MATPKDRGSKLDHGERQIRILMIPQSKDPVLARWAHRSVLDVERTPHKSSTQVETYGRAESPASNVGKRNSNSRMNSVTASRRLVLASPLAAESISIATESLIGNKPVILGLNSCEVFRNTIPPIRRMLGASGMFNSGTNLLTRLLKENCVIPERYAHYGPKASKEKYGIRWQVPWGKHTPAMFIHDYSAPLAANMTKEDALPVVTVRNPYDWMISMCSHTYTARWSMRERGHANICPHLVYANSTLTELWPVGLTVKLANQTVHFESLAHLWNEWYLQYERDADFPFIMVRFEDLVFRQYVTTKTICTCAGGDTKEKDEFKYIVNSAKQGPGHGAKDEKTDMVTAWIKYGKPKKAKSGYNDLDWEASLKYVSKELMNKLGYQYPPSA</sequence>
<proteinExistence type="predicted"/>
<comment type="caution">
    <text evidence="2">The sequence shown here is derived from an EMBL/GenBank/DDBJ whole genome shotgun (WGS) entry which is preliminary data.</text>
</comment>
<dbReference type="Proteomes" id="UP001530400">
    <property type="component" value="Unassembled WGS sequence"/>
</dbReference>
<feature type="compositionally biased region" description="Polar residues" evidence="1">
    <location>
        <begin position="62"/>
        <end position="75"/>
    </location>
</feature>
<dbReference type="AlphaFoldDB" id="A0ABD3Q942"/>
<evidence type="ECO:0000313" key="2">
    <source>
        <dbReference type="EMBL" id="KAL3796612.1"/>
    </source>
</evidence>
<accession>A0ABD3Q942</accession>
<keyword evidence="3" id="KW-1185">Reference proteome</keyword>
<gene>
    <name evidence="2" type="ORF">ACHAWO_010316</name>
</gene>
<reference evidence="2 3" key="1">
    <citation type="submission" date="2024-10" db="EMBL/GenBank/DDBJ databases">
        <title>Updated reference genomes for cyclostephanoid diatoms.</title>
        <authorList>
            <person name="Roberts W.R."/>
            <person name="Alverson A.J."/>
        </authorList>
    </citation>
    <scope>NUCLEOTIDE SEQUENCE [LARGE SCALE GENOMIC DNA]</scope>
    <source>
        <strain evidence="2 3">AJA010-31</strain>
    </source>
</reference>
<protein>
    <recommendedName>
        <fullName evidence="4">Sulfotransferase domain-containing protein</fullName>
    </recommendedName>
</protein>
<evidence type="ECO:0008006" key="4">
    <source>
        <dbReference type="Google" id="ProtNLM"/>
    </source>
</evidence>
<name>A0ABD3Q942_9STRA</name>
<feature type="region of interest" description="Disordered" evidence="1">
    <location>
        <begin position="45"/>
        <end position="75"/>
    </location>
</feature>
<evidence type="ECO:0000256" key="1">
    <source>
        <dbReference type="SAM" id="MobiDB-lite"/>
    </source>
</evidence>
<dbReference type="InterPro" id="IPR027417">
    <property type="entry name" value="P-loop_NTPase"/>
</dbReference>
<dbReference type="SUPFAM" id="SSF52540">
    <property type="entry name" value="P-loop containing nucleoside triphosphate hydrolases"/>
    <property type="match status" value="1"/>
</dbReference>
<dbReference type="Gene3D" id="3.40.50.300">
    <property type="entry name" value="P-loop containing nucleotide triphosphate hydrolases"/>
    <property type="match status" value="1"/>
</dbReference>
<organism evidence="2 3">
    <name type="scientific">Cyclotella atomus</name>
    <dbReference type="NCBI Taxonomy" id="382360"/>
    <lineage>
        <taxon>Eukaryota</taxon>
        <taxon>Sar</taxon>
        <taxon>Stramenopiles</taxon>
        <taxon>Ochrophyta</taxon>
        <taxon>Bacillariophyta</taxon>
        <taxon>Coscinodiscophyceae</taxon>
        <taxon>Thalassiosirophycidae</taxon>
        <taxon>Stephanodiscales</taxon>
        <taxon>Stephanodiscaceae</taxon>
        <taxon>Cyclotella</taxon>
    </lineage>
</organism>
<dbReference type="EMBL" id="JALLPJ020000292">
    <property type="protein sequence ID" value="KAL3796612.1"/>
    <property type="molecule type" value="Genomic_DNA"/>
</dbReference>
<evidence type="ECO:0000313" key="3">
    <source>
        <dbReference type="Proteomes" id="UP001530400"/>
    </source>
</evidence>